<dbReference type="AlphaFoldDB" id="A0A8J2R546"/>
<dbReference type="GO" id="GO:0005739">
    <property type="term" value="C:mitochondrion"/>
    <property type="evidence" value="ECO:0007669"/>
    <property type="project" value="TreeGrafter"/>
</dbReference>
<dbReference type="GO" id="GO:0019136">
    <property type="term" value="F:deoxynucleoside kinase activity"/>
    <property type="evidence" value="ECO:0007669"/>
    <property type="project" value="InterPro"/>
</dbReference>
<protein>
    <submittedName>
        <fullName evidence="5">(African queen) hypothetical protein</fullName>
    </submittedName>
</protein>
<feature type="binding site" evidence="3">
    <location>
        <begin position="28"/>
        <end position="36"/>
    </location>
    <ligand>
        <name>ATP</name>
        <dbReference type="ChEBI" id="CHEBI:30616"/>
    </ligand>
</feature>
<feature type="active site" description="Proton acceptor" evidence="2">
    <location>
        <position position="107"/>
    </location>
</feature>
<dbReference type="Pfam" id="PF01712">
    <property type="entry name" value="dNK"/>
    <property type="match status" value="1"/>
</dbReference>
<evidence type="ECO:0000256" key="2">
    <source>
        <dbReference type="PIRSR" id="PIRSR000705-1"/>
    </source>
</evidence>
<dbReference type="SUPFAM" id="SSF52540">
    <property type="entry name" value="P-loop containing nucleoside triphosphate hydrolases"/>
    <property type="match status" value="1"/>
</dbReference>
<accession>A0A8J2R546</accession>
<dbReference type="InterPro" id="IPR002624">
    <property type="entry name" value="DCK/DGK"/>
</dbReference>
<dbReference type="CDD" id="cd01673">
    <property type="entry name" value="dNK"/>
    <property type="match status" value="1"/>
</dbReference>
<keyword evidence="3" id="KW-0067">ATP-binding</keyword>
<dbReference type="InterPro" id="IPR050566">
    <property type="entry name" value="Deoxyribonucleoside_kinase"/>
</dbReference>
<dbReference type="Proteomes" id="UP000789524">
    <property type="component" value="Unassembled WGS sequence"/>
</dbReference>
<proteinExistence type="inferred from homology"/>
<gene>
    <name evidence="5" type="ORF">DCHRY22_LOCUS15434</name>
</gene>
<evidence type="ECO:0000256" key="1">
    <source>
        <dbReference type="ARBA" id="ARBA00007420"/>
    </source>
</evidence>
<dbReference type="PANTHER" id="PTHR10513:SF38">
    <property type="entry name" value="DEOXYNUCLEOSIDE KINASE-LIKE PROTEIN"/>
    <property type="match status" value="1"/>
</dbReference>
<dbReference type="EMBL" id="CAKASE010000082">
    <property type="protein sequence ID" value="CAG9584932.1"/>
    <property type="molecule type" value="Genomic_DNA"/>
</dbReference>
<dbReference type="OrthoDB" id="567086at2759"/>
<dbReference type="PANTHER" id="PTHR10513">
    <property type="entry name" value="DEOXYNUCLEOSIDE KINASE"/>
    <property type="match status" value="1"/>
</dbReference>
<evidence type="ECO:0000259" key="4">
    <source>
        <dbReference type="Pfam" id="PF01712"/>
    </source>
</evidence>
<evidence type="ECO:0000256" key="3">
    <source>
        <dbReference type="PIRSR" id="PIRSR000705-3"/>
    </source>
</evidence>
<reference evidence="5" key="1">
    <citation type="submission" date="2021-09" db="EMBL/GenBank/DDBJ databases">
        <authorList>
            <person name="Martin H S."/>
        </authorList>
    </citation>
    <scope>NUCLEOTIDE SEQUENCE</scope>
</reference>
<feature type="binding site" evidence="3">
    <location>
        <begin position="166"/>
        <end position="170"/>
    </location>
    <ligand>
        <name>ATP</name>
        <dbReference type="ChEBI" id="CHEBI:30616"/>
    </ligand>
</feature>
<dbReference type="InterPro" id="IPR027417">
    <property type="entry name" value="P-loop_NTPase"/>
</dbReference>
<evidence type="ECO:0000313" key="6">
    <source>
        <dbReference type="Proteomes" id="UP000789524"/>
    </source>
</evidence>
<dbReference type="InterPro" id="IPR031314">
    <property type="entry name" value="DNK_dom"/>
</dbReference>
<name>A0A8J2R546_9NEOP</name>
<dbReference type="Gene3D" id="3.40.50.300">
    <property type="entry name" value="P-loop containing nucleotide triphosphate hydrolases"/>
    <property type="match status" value="1"/>
</dbReference>
<feature type="domain" description="Deoxynucleoside kinase" evidence="4">
    <location>
        <begin position="24"/>
        <end position="218"/>
    </location>
</feature>
<keyword evidence="3" id="KW-0547">Nucleotide-binding</keyword>
<comment type="similarity">
    <text evidence="1">Belongs to the DCK/DGK family.</text>
</comment>
<evidence type="ECO:0000313" key="5">
    <source>
        <dbReference type="EMBL" id="CAG9584932.1"/>
    </source>
</evidence>
<organism evidence="5 6">
    <name type="scientific">Danaus chrysippus</name>
    <name type="common">African queen</name>
    <dbReference type="NCBI Taxonomy" id="151541"/>
    <lineage>
        <taxon>Eukaryota</taxon>
        <taxon>Metazoa</taxon>
        <taxon>Ecdysozoa</taxon>
        <taxon>Arthropoda</taxon>
        <taxon>Hexapoda</taxon>
        <taxon>Insecta</taxon>
        <taxon>Pterygota</taxon>
        <taxon>Neoptera</taxon>
        <taxon>Endopterygota</taxon>
        <taxon>Lepidoptera</taxon>
        <taxon>Glossata</taxon>
        <taxon>Ditrysia</taxon>
        <taxon>Papilionoidea</taxon>
        <taxon>Nymphalidae</taxon>
        <taxon>Danainae</taxon>
        <taxon>Danaini</taxon>
        <taxon>Danaina</taxon>
        <taxon>Danaus</taxon>
        <taxon>Anosia</taxon>
    </lineage>
</organism>
<sequence length="233" mass="27176">MSNIRTIASAARSMNTRPTRPFRVSIEGNIGSGKSTCIKYFDKYPNIDKHAEPIAEWRNVSGHNLLGLLYSDLNEWSFAFQHYVHLSRLKIQTSPPSNPNITVKMFERSVQNSRFCFVENAKKQNFLKDPEYEVLLKWFDYTEQNLDISLDLIVYLRTTPQTVWERMMKRGRAEEAEVPLDYLEQVHESYENWLNSPDVGCEVLTIDADRNIEEVKKDLDRYSYKILGGNHTS</sequence>
<dbReference type="GO" id="GO:0005524">
    <property type="term" value="F:ATP binding"/>
    <property type="evidence" value="ECO:0007669"/>
    <property type="project" value="UniProtKB-KW"/>
</dbReference>
<dbReference type="PIRSF" id="PIRSF000705">
    <property type="entry name" value="DNK"/>
    <property type="match status" value="1"/>
</dbReference>
<keyword evidence="6" id="KW-1185">Reference proteome</keyword>
<comment type="caution">
    <text evidence="5">The sequence shown here is derived from an EMBL/GenBank/DDBJ whole genome shotgun (WGS) entry which is preliminary data.</text>
</comment>